<name>A0AAD7AC52_9AGAR</name>
<comment type="caution">
    <text evidence="1">The sequence shown here is derived from an EMBL/GenBank/DDBJ whole genome shotgun (WGS) entry which is preliminary data.</text>
</comment>
<dbReference type="SUPFAM" id="SSF52047">
    <property type="entry name" value="RNI-like"/>
    <property type="match status" value="1"/>
</dbReference>
<protein>
    <submittedName>
        <fullName evidence="1">Uncharacterized protein</fullName>
    </submittedName>
</protein>
<accession>A0AAD7AC52</accession>
<dbReference type="EMBL" id="JARIHO010000010">
    <property type="protein sequence ID" value="KAJ7354546.1"/>
    <property type="molecule type" value="Genomic_DNA"/>
</dbReference>
<proteinExistence type="predicted"/>
<reference evidence="1" key="1">
    <citation type="submission" date="2023-03" db="EMBL/GenBank/DDBJ databases">
        <title>Massive genome expansion in bonnet fungi (Mycena s.s.) driven by repeated elements and novel gene families across ecological guilds.</title>
        <authorList>
            <consortium name="Lawrence Berkeley National Laboratory"/>
            <person name="Harder C.B."/>
            <person name="Miyauchi S."/>
            <person name="Viragh M."/>
            <person name="Kuo A."/>
            <person name="Thoen E."/>
            <person name="Andreopoulos B."/>
            <person name="Lu D."/>
            <person name="Skrede I."/>
            <person name="Drula E."/>
            <person name="Henrissat B."/>
            <person name="Morin E."/>
            <person name="Kohler A."/>
            <person name="Barry K."/>
            <person name="LaButti K."/>
            <person name="Morin E."/>
            <person name="Salamov A."/>
            <person name="Lipzen A."/>
            <person name="Mereny Z."/>
            <person name="Hegedus B."/>
            <person name="Baldrian P."/>
            <person name="Stursova M."/>
            <person name="Weitz H."/>
            <person name="Taylor A."/>
            <person name="Grigoriev I.V."/>
            <person name="Nagy L.G."/>
            <person name="Martin F."/>
            <person name="Kauserud H."/>
        </authorList>
    </citation>
    <scope>NUCLEOTIDE SEQUENCE</scope>
    <source>
        <strain evidence="1">CBHHK002</strain>
    </source>
</reference>
<evidence type="ECO:0000313" key="1">
    <source>
        <dbReference type="EMBL" id="KAJ7354546.1"/>
    </source>
</evidence>
<sequence>MSTPAPEKKRIPELPYELERQILELSARAHPKRAPQLALVSRYVQIWVEAVIYETIVLGGIGRSKQDLFWSTLSLRPPNFFSKNVRHLHLTSGVSYTRARHLISVCTNLSTLTCWANPLSTREELRALLSPNLRRLSIDADMLWPRNGPNIVPDLTHPVFASLTHLEIVNPRSGFDWSPLLDGSVPRLTHLAMGDLEAAHAESLIPFFCDALASEDPRLELIIAVSRSEHFLDAVALAADLKDTPRFVCLPSYHHPLGPTEYWEGVSRREVEFWSRRDAISSNVVSKD</sequence>
<dbReference type="Proteomes" id="UP001218218">
    <property type="component" value="Unassembled WGS sequence"/>
</dbReference>
<organism evidence="1 2">
    <name type="scientific">Mycena albidolilacea</name>
    <dbReference type="NCBI Taxonomy" id="1033008"/>
    <lineage>
        <taxon>Eukaryota</taxon>
        <taxon>Fungi</taxon>
        <taxon>Dikarya</taxon>
        <taxon>Basidiomycota</taxon>
        <taxon>Agaricomycotina</taxon>
        <taxon>Agaricomycetes</taxon>
        <taxon>Agaricomycetidae</taxon>
        <taxon>Agaricales</taxon>
        <taxon>Marasmiineae</taxon>
        <taxon>Mycenaceae</taxon>
        <taxon>Mycena</taxon>
    </lineage>
</organism>
<dbReference type="AlphaFoldDB" id="A0AAD7AC52"/>
<gene>
    <name evidence="1" type="ORF">DFH08DRAFT_691262</name>
</gene>
<keyword evidence="2" id="KW-1185">Reference proteome</keyword>
<evidence type="ECO:0000313" key="2">
    <source>
        <dbReference type="Proteomes" id="UP001218218"/>
    </source>
</evidence>